<dbReference type="InterPro" id="IPR011075">
    <property type="entry name" value="TetR_C"/>
</dbReference>
<keyword evidence="1" id="KW-0805">Transcription regulation</keyword>
<dbReference type="EMBL" id="CAOF01000004">
    <property type="protein sequence ID" value="CCO44163.1"/>
    <property type="molecule type" value="Genomic_DNA"/>
</dbReference>
<keyword evidence="2 4" id="KW-0238">DNA-binding</keyword>
<proteinExistence type="predicted"/>
<reference evidence="6 7" key="1">
    <citation type="journal article" date="2013" name="ISME J.">
        <title>Comparative genomics of pathogenic lineages of Vibrio nigripulchritudo identifies virulence-associated traits.</title>
        <authorList>
            <person name="Goudenege D."/>
            <person name="Labreuche Y."/>
            <person name="Krin E."/>
            <person name="Ansquer D."/>
            <person name="Mangenot S."/>
            <person name="Calteau A."/>
            <person name="Medigue C."/>
            <person name="Mazel D."/>
            <person name="Polz M.F."/>
            <person name="Le Roux F."/>
        </authorList>
    </citation>
    <scope>NUCLEOTIDE SEQUENCE [LARGE SCALE GENOMIC DNA]</scope>
    <source>
        <strain evidence="6 7">SOn1</strain>
    </source>
</reference>
<dbReference type="AlphaFoldDB" id="A0AAV2VI08"/>
<dbReference type="Pfam" id="PF16925">
    <property type="entry name" value="TetR_C_13"/>
    <property type="match status" value="1"/>
</dbReference>
<protein>
    <submittedName>
        <fullName evidence="6">Transcriptional regulator, TetR-like</fullName>
    </submittedName>
</protein>
<evidence type="ECO:0000256" key="3">
    <source>
        <dbReference type="ARBA" id="ARBA00023163"/>
    </source>
</evidence>
<gene>
    <name evidence="6" type="ORF">VIBNISOn1_1010015</name>
</gene>
<dbReference type="RefSeq" id="WP_022591263.1">
    <property type="nucleotide sequence ID" value="NZ_LK391965.1"/>
</dbReference>
<sequence length="196" mass="22692">MSKGKLTKENILKTAFHVASQDGLESLTIGELARHCSMSKSGLYAHFNSKENLQVTVIEYANLIFAQRVVEPARTKYSDDIEAKIRLLLENWLTWNHSFQGSCMFLDAWRSDAEEGNAIQKSLVAGIEKWLHYLEIQVEKAKEQNIFMVDLDAKQAVFQLYGAYLSSQLFYSVEGEQVSRERFWLSVNFLFDHWRK</sequence>
<name>A0AAV2VI08_9VIBR</name>
<evidence type="ECO:0000259" key="5">
    <source>
        <dbReference type="PROSITE" id="PS50977"/>
    </source>
</evidence>
<feature type="DNA-binding region" description="H-T-H motif" evidence="4">
    <location>
        <begin position="28"/>
        <end position="47"/>
    </location>
</feature>
<evidence type="ECO:0000313" key="7">
    <source>
        <dbReference type="Proteomes" id="UP000018211"/>
    </source>
</evidence>
<dbReference type="Proteomes" id="UP000018211">
    <property type="component" value="Unassembled WGS sequence"/>
</dbReference>
<evidence type="ECO:0000313" key="6">
    <source>
        <dbReference type="EMBL" id="CCO44163.1"/>
    </source>
</evidence>
<evidence type="ECO:0000256" key="4">
    <source>
        <dbReference type="PROSITE-ProRule" id="PRU00335"/>
    </source>
</evidence>
<dbReference type="Gene3D" id="1.10.10.60">
    <property type="entry name" value="Homeodomain-like"/>
    <property type="match status" value="1"/>
</dbReference>
<dbReference type="InterPro" id="IPR001647">
    <property type="entry name" value="HTH_TetR"/>
</dbReference>
<evidence type="ECO:0000256" key="1">
    <source>
        <dbReference type="ARBA" id="ARBA00023015"/>
    </source>
</evidence>
<dbReference type="PANTHER" id="PTHR47506">
    <property type="entry name" value="TRANSCRIPTIONAL REGULATORY PROTEIN"/>
    <property type="match status" value="1"/>
</dbReference>
<dbReference type="SUPFAM" id="SSF46689">
    <property type="entry name" value="Homeodomain-like"/>
    <property type="match status" value="1"/>
</dbReference>
<dbReference type="InterPro" id="IPR036271">
    <property type="entry name" value="Tet_transcr_reg_TetR-rel_C_sf"/>
</dbReference>
<dbReference type="PROSITE" id="PS50977">
    <property type="entry name" value="HTH_TETR_2"/>
    <property type="match status" value="1"/>
</dbReference>
<accession>A0AAV2VI08</accession>
<comment type="caution">
    <text evidence="6">The sequence shown here is derived from an EMBL/GenBank/DDBJ whole genome shotgun (WGS) entry which is preliminary data.</text>
</comment>
<dbReference type="InterPro" id="IPR009057">
    <property type="entry name" value="Homeodomain-like_sf"/>
</dbReference>
<dbReference type="GO" id="GO:0003677">
    <property type="term" value="F:DNA binding"/>
    <property type="evidence" value="ECO:0007669"/>
    <property type="project" value="UniProtKB-UniRule"/>
</dbReference>
<feature type="domain" description="HTH tetR-type" evidence="5">
    <location>
        <begin position="5"/>
        <end position="65"/>
    </location>
</feature>
<dbReference type="Pfam" id="PF00440">
    <property type="entry name" value="TetR_N"/>
    <property type="match status" value="1"/>
</dbReference>
<keyword evidence="3" id="KW-0804">Transcription</keyword>
<dbReference type="GeneID" id="97544548"/>
<evidence type="ECO:0000256" key="2">
    <source>
        <dbReference type="ARBA" id="ARBA00023125"/>
    </source>
</evidence>
<organism evidence="6 7">
    <name type="scientific">Vibrio nigripulchritudo SOn1</name>
    <dbReference type="NCBI Taxonomy" id="1238450"/>
    <lineage>
        <taxon>Bacteria</taxon>
        <taxon>Pseudomonadati</taxon>
        <taxon>Pseudomonadota</taxon>
        <taxon>Gammaproteobacteria</taxon>
        <taxon>Vibrionales</taxon>
        <taxon>Vibrionaceae</taxon>
        <taxon>Vibrio</taxon>
    </lineage>
</organism>
<dbReference type="PANTHER" id="PTHR47506:SF6">
    <property type="entry name" value="HTH-TYPE TRANSCRIPTIONAL REPRESSOR NEMR"/>
    <property type="match status" value="1"/>
</dbReference>
<dbReference type="Gene3D" id="1.10.357.10">
    <property type="entry name" value="Tetracycline Repressor, domain 2"/>
    <property type="match status" value="1"/>
</dbReference>
<dbReference type="SUPFAM" id="SSF48498">
    <property type="entry name" value="Tetracyclin repressor-like, C-terminal domain"/>
    <property type="match status" value="1"/>
</dbReference>